<dbReference type="CDD" id="cd07302">
    <property type="entry name" value="CHD"/>
    <property type="match status" value="1"/>
</dbReference>
<dbReference type="Proteomes" id="UP000186406">
    <property type="component" value="Unassembled WGS sequence"/>
</dbReference>
<dbReference type="EMBL" id="FRXO01000001">
    <property type="protein sequence ID" value="SHO60758.1"/>
    <property type="molecule type" value="Genomic_DNA"/>
</dbReference>
<dbReference type="RefSeq" id="WP_139282368.1">
    <property type="nucleotide sequence ID" value="NZ_FRXO01000001.1"/>
</dbReference>
<dbReference type="InterPro" id="IPR001054">
    <property type="entry name" value="A/G_cyclase"/>
</dbReference>
<accession>A0A1M7Z745</accession>
<organism evidence="3 4">
    <name type="scientific">Pseudoxanthobacter soli DSM 19599</name>
    <dbReference type="NCBI Taxonomy" id="1123029"/>
    <lineage>
        <taxon>Bacteria</taxon>
        <taxon>Pseudomonadati</taxon>
        <taxon>Pseudomonadota</taxon>
        <taxon>Alphaproteobacteria</taxon>
        <taxon>Hyphomicrobiales</taxon>
        <taxon>Segnochrobactraceae</taxon>
        <taxon>Pseudoxanthobacter</taxon>
    </lineage>
</organism>
<dbReference type="Pfam" id="PF00211">
    <property type="entry name" value="Guanylate_cyc"/>
    <property type="match status" value="1"/>
</dbReference>
<protein>
    <submittedName>
        <fullName evidence="3">Adenylate cyclase, class 3</fullName>
    </submittedName>
</protein>
<evidence type="ECO:0000256" key="1">
    <source>
        <dbReference type="SAM" id="Phobius"/>
    </source>
</evidence>
<dbReference type="PANTHER" id="PTHR43081:SF1">
    <property type="entry name" value="ADENYLATE CYCLASE, TERMINAL-DIFFERENTIATION SPECIFIC"/>
    <property type="match status" value="1"/>
</dbReference>
<feature type="transmembrane region" description="Helical" evidence="1">
    <location>
        <begin position="101"/>
        <end position="122"/>
    </location>
</feature>
<gene>
    <name evidence="3" type="ORF">SAMN02745172_00404</name>
</gene>
<dbReference type="AlphaFoldDB" id="A0A1M7Z745"/>
<feature type="domain" description="Guanylate cyclase" evidence="2">
    <location>
        <begin position="150"/>
        <end position="279"/>
    </location>
</feature>
<dbReference type="STRING" id="1123029.SAMN02745172_00404"/>
<feature type="transmembrane region" description="Helical" evidence="1">
    <location>
        <begin position="36"/>
        <end position="57"/>
    </location>
</feature>
<keyword evidence="1" id="KW-1133">Transmembrane helix</keyword>
<proteinExistence type="predicted"/>
<dbReference type="SUPFAM" id="SSF55073">
    <property type="entry name" value="Nucleotide cyclase"/>
    <property type="match status" value="1"/>
</dbReference>
<name>A0A1M7Z745_9HYPH</name>
<keyword evidence="1" id="KW-0472">Membrane</keyword>
<keyword evidence="1" id="KW-0812">Transmembrane</keyword>
<dbReference type="InterPro" id="IPR050697">
    <property type="entry name" value="Adenylyl/Guanylyl_Cyclase_3/4"/>
</dbReference>
<dbReference type="GO" id="GO:0004016">
    <property type="term" value="F:adenylate cyclase activity"/>
    <property type="evidence" value="ECO:0007669"/>
    <property type="project" value="UniProtKB-ARBA"/>
</dbReference>
<reference evidence="3 4" key="1">
    <citation type="submission" date="2016-12" db="EMBL/GenBank/DDBJ databases">
        <authorList>
            <person name="Song W.-J."/>
            <person name="Kurnit D.M."/>
        </authorList>
    </citation>
    <scope>NUCLEOTIDE SEQUENCE [LARGE SCALE GENOMIC DNA]</scope>
    <source>
        <strain evidence="3 4">DSM 19599</strain>
    </source>
</reference>
<feature type="transmembrane region" description="Helical" evidence="1">
    <location>
        <begin position="12"/>
        <end position="30"/>
    </location>
</feature>
<feature type="transmembrane region" description="Helical" evidence="1">
    <location>
        <begin position="69"/>
        <end position="89"/>
    </location>
</feature>
<evidence type="ECO:0000313" key="4">
    <source>
        <dbReference type="Proteomes" id="UP000186406"/>
    </source>
</evidence>
<dbReference type="PROSITE" id="PS50125">
    <property type="entry name" value="GUANYLATE_CYCLASE_2"/>
    <property type="match status" value="1"/>
</dbReference>
<dbReference type="GO" id="GO:0009190">
    <property type="term" value="P:cyclic nucleotide biosynthetic process"/>
    <property type="evidence" value="ECO:0007669"/>
    <property type="project" value="InterPro"/>
</dbReference>
<dbReference type="PANTHER" id="PTHR43081">
    <property type="entry name" value="ADENYLATE CYCLASE, TERMINAL-DIFFERENTIATION SPECIFIC-RELATED"/>
    <property type="match status" value="1"/>
</dbReference>
<evidence type="ECO:0000259" key="2">
    <source>
        <dbReference type="PROSITE" id="PS50125"/>
    </source>
</evidence>
<evidence type="ECO:0000313" key="3">
    <source>
        <dbReference type="EMBL" id="SHO60758.1"/>
    </source>
</evidence>
<dbReference type="OrthoDB" id="9768499at2"/>
<sequence length="347" mass="37935">MRVRTKLRLRIVLIVGAIAAAIGATISILGNDGPRGIVTSMFVGALTGMAMTGMEILIHSRYAQSFRKLPFAVWLAARVVAYGIFIPVFDRVAFSISEGMLVPWRFDLSISIPLALFFNFIFMIRRHIGPSMFGNLMTGRYYRPRAEERLVAFFDLKGSTSLAERVGDLKFHSVLNDVFFDAGVAIVEGRGEIYRYVGDEIIASWRTRSAGAGQNCLRAIFGTGDILKRRADHYRRHHGVQPSLRTAVHAGPLVVGEMGDLKREIVLLGDTMNTAARIEDVSRKTGHDIVVSEPALALMQPLPAGIVAIPLGDASLRGKTEQLRLFALAREAPDTGSGAERISASAP</sequence>
<dbReference type="InterPro" id="IPR029787">
    <property type="entry name" value="Nucleotide_cyclase"/>
</dbReference>
<keyword evidence="4" id="KW-1185">Reference proteome</keyword>
<dbReference type="Gene3D" id="3.30.70.1230">
    <property type="entry name" value="Nucleotide cyclase"/>
    <property type="match status" value="1"/>
</dbReference>
<dbReference type="GO" id="GO:0035556">
    <property type="term" value="P:intracellular signal transduction"/>
    <property type="evidence" value="ECO:0007669"/>
    <property type="project" value="InterPro"/>
</dbReference>